<sequence length="124" mass="14854">MKLSGKSIRSFIGSKNYNLSRNFYLDLGFKEVITSEKMSYFYIGEFGFYLQDAYVKDWIDNSMIFFEVDNLESTLKYIRNLKLTEKYENVRLSEIVYNEWGNEFFLHDPCGILWHFGIFKSKTQ</sequence>
<accession>A0ABW5LJ44</accession>
<comment type="caution">
    <text evidence="1">The sequence shown here is derived from an EMBL/GenBank/DDBJ whole genome shotgun (WGS) entry which is preliminary data.</text>
</comment>
<evidence type="ECO:0000313" key="2">
    <source>
        <dbReference type="Proteomes" id="UP001597319"/>
    </source>
</evidence>
<reference evidence="2" key="1">
    <citation type="journal article" date="2019" name="Int. J. Syst. Evol. Microbiol.">
        <title>The Global Catalogue of Microorganisms (GCM) 10K type strain sequencing project: providing services to taxonomists for standard genome sequencing and annotation.</title>
        <authorList>
            <consortium name="The Broad Institute Genomics Platform"/>
            <consortium name="The Broad Institute Genome Sequencing Center for Infectious Disease"/>
            <person name="Wu L."/>
            <person name="Ma J."/>
        </authorList>
    </citation>
    <scope>NUCLEOTIDE SEQUENCE [LARGE SCALE GENOMIC DNA]</scope>
    <source>
        <strain evidence="2">KCTC 52274</strain>
    </source>
</reference>
<organism evidence="1 2">
    <name type="scientific">Aquimarina rubra</name>
    <dbReference type="NCBI Taxonomy" id="1920033"/>
    <lineage>
        <taxon>Bacteria</taxon>
        <taxon>Pseudomonadati</taxon>
        <taxon>Bacteroidota</taxon>
        <taxon>Flavobacteriia</taxon>
        <taxon>Flavobacteriales</taxon>
        <taxon>Flavobacteriaceae</taxon>
        <taxon>Aquimarina</taxon>
    </lineage>
</organism>
<dbReference type="RefSeq" id="WP_378294748.1">
    <property type="nucleotide sequence ID" value="NZ_JBHULE010000028.1"/>
</dbReference>
<proteinExistence type="predicted"/>
<protein>
    <submittedName>
        <fullName evidence="1">Glyoxalase</fullName>
    </submittedName>
</protein>
<gene>
    <name evidence="1" type="ORF">ACFSR1_19600</name>
</gene>
<dbReference type="SUPFAM" id="SSF54593">
    <property type="entry name" value="Glyoxalase/Bleomycin resistance protein/Dihydroxybiphenyl dioxygenase"/>
    <property type="match status" value="1"/>
</dbReference>
<keyword evidence="2" id="KW-1185">Reference proteome</keyword>
<dbReference type="Proteomes" id="UP001597319">
    <property type="component" value="Unassembled WGS sequence"/>
</dbReference>
<dbReference type="EMBL" id="JBHULE010000028">
    <property type="protein sequence ID" value="MFD2564893.1"/>
    <property type="molecule type" value="Genomic_DNA"/>
</dbReference>
<dbReference type="Gene3D" id="3.10.180.10">
    <property type="entry name" value="2,3-Dihydroxybiphenyl 1,2-Dioxygenase, domain 1"/>
    <property type="match status" value="1"/>
</dbReference>
<name>A0ABW5LJ44_9FLAO</name>
<evidence type="ECO:0000313" key="1">
    <source>
        <dbReference type="EMBL" id="MFD2564893.1"/>
    </source>
</evidence>
<dbReference type="InterPro" id="IPR029068">
    <property type="entry name" value="Glyas_Bleomycin-R_OHBP_Dase"/>
</dbReference>